<dbReference type="AlphaFoldDB" id="A0A7J5DB70"/>
<evidence type="ECO:0000256" key="2">
    <source>
        <dbReference type="ARBA" id="ARBA00023002"/>
    </source>
</evidence>
<dbReference type="PANTHER" id="PTHR43673">
    <property type="entry name" value="NAD(P)H NITROREDUCTASE YDGI-RELATED"/>
    <property type="match status" value="1"/>
</dbReference>
<protein>
    <submittedName>
        <fullName evidence="5">Nitroreductase family protein</fullName>
    </submittedName>
</protein>
<evidence type="ECO:0000313" key="6">
    <source>
        <dbReference type="Proteomes" id="UP000442990"/>
    </source>
</evidence>
<dbReference type="SUPFAM" id="SSF55469">
    <property type="entry name" value="FMN-dependent nitroreductase-like"/>
    <property type="match status" value="1"/>
</dbReference>
<evidence type="ECO:0000259" key="4">
    <source>
        <dbReference type="Pfam" id="PF00881"/>
    </source>
</evidence>
<organism evidence="5 6">
    <name type="scientific">Streptomyces triticiradicis</name>
    <dbReference type="NCBI Taxonomy" id="2651189"/>
    <lineage>
        <taxon>Bacteria</taxon>
        <taxon>Bacillati</taxon>
        <taxon>Actinomycetota</taxon>
        <taxon>Actinomycetes</taxon>
        <taxon>Kitasatosporales</taxon>
        <taxon>Streptomycetaceae</taxon>
        <taxon>Streptomyces</taxon>
    </lineage>
</organism>
<keyword evidence="6" id="KW-1185">Reference proteome</keyword>
<accession>A0A7J5DB70</accession>
<dbReference type="EMBL" id="WBKG01000022">
    <property type="protein sequence ID" value="KAB1986043.1"/>
    <property type="molecule type" value="Genomic_DNA"/>
</dbReference>
<gene>
    <name evidence="5" type="ORF">F8144_24765</name>
</gene>
<feature type="compositionally biased region" description="Low complexity" evidence="3">
    <location>
        <begin position="31"/>
        <end position="54"/>
    </location>
</feature>
<feature type="domain" description="Nitroreductase" evidence="4">
    <location>
        <begin position="108"/>
        <end position="269"/>
    </location>
</feature>
<dbReference type="Proteomes" id="UP000442990">
    <property type="component" value="Unassembled WGS sequence"/>
</dbReference>
<evidence type="ECO:0000256" key="1">
    <source>
        <dbReference type="ARBA" id="ARBA00007118"/>
    </source>
</evidence>
<feature type="compositionally biased region" description="Basic residues" evidence="3">
    <location>
        <begin position="16"/>
        <end position="30"/>
    </location>
</feature>
<dbReference type="CDD" id="cd02062">
    <property type="entry name" value="Nitro_FMN_reductase"/>
    <property type="match status" value="1"/>
</dbReference>
<feature type="region of interest" description="Disordered" evidence="3">
    <location>
        <begin position="1"/>
        <end position="96"/>
    </location>
</feature>
<comment type="caution">
    <text evidence="5">The sequence shown here is derived from an EMBL/GenBank/DDBJ whole genome shotgun (WGS) entry which is preliminary data.</text>
</comment>
<dbReference type="InterPro" id="IPR029479">
    <property type="entry name" value="Nitroreductase"/>
</dbReference>
<evidence type="ECO:0000256" key="3">
    <source>
        <dbReference type="SAM" id="MobiDB-lite"/>
    </source>
</evidence>
<evidence type="ECO:0000313" key="5">
    <source>
        <dbReference type="EMBL" id="KAB1986043.1"/>
    </source>
</evidence>
<dbReference type="Gene3D" id="3.40.109.10">
    <property type="entry name" value="NADH Oxidase"/>
    <property type="match status" value="1"/>
</dbReference>
<keyword evidence="2" id="KW-0560">Oxidoreductase</keyword>
<name>A0A7J5DB70_9ACTN</name>
<sequence>MGGATGHPSVLGRPRTAARRRGHRRLRGRGPRLPGPAVRPAGPARAAALSGGRPARPRHPAVPGRGARRVADARRDRLRRGHPPRAGAPGGAAVTDGLPLSCEELLTTTRSVRHGLDLDRAVDPALVEDCLRTALQAPNGNNRQNWRWLLLTDPRVRADVAEVYRAAFHERNAAALERLEELPAATRSVLTAARTLADRLHRVPVLVIPCLEVAGGRLPPGNQAGLWGSLLPAAWSYALAARSRGLVTAWTAVHLDREREVADVLGLPPTVRQGALLPTAHPLRTTFRPGPRLPLERVLHRDGWQGTRPV</sequence>
<dbReference type="InterPro" id="IPR000415">
    <property type="entry name" value="Nitroreductase-like"/>
</dbReference>
<proteinExistence type="inferred from homology"/>
<dbReference type="PANTHER" id="PTHR43673:SF10">
    <property type="entry name" value="NADH DEHYDROGENASE_NAD(P)H NITROREDUCTASE XCC3605-RELATED"/>
    <property type="match status" value="1"/>
</dbReference>
<dbReference type="Pfam" id="PF00881">
    <property type="entry name" value="Nitroreductase"/>
    <property type="match status" value="1"/>
</dbReference>
<comment type="similarity">
    <text evidence="1">Belongs to the nitroreductase family.</text>
</comment>
<reference evidence="5 6" key="1">
    <citation type="submission" date="2019-09" db="EMBL/GenBank/DDBJ databases">
        <title>Isolation and identification of active actinomycetes.</title>
        <authorList>
            <person name="Yu Z."/>
            <person name="Han C."/>
            <person name="Yu B."/>
        </authorList>
    </citation>
    <scope>NUCLEOTIDE SEQUENCE [LARGE SCALE GENOMIC DNA]</scope>
    <source>
        <strain evidence="5 6">NEAU-H2</strain>
    </source>
</reference>
<feature type="compositionally biased region" description="Low complexity" evidence="3">
    <location>
        <begin position="84"/>
        <end position="93"/>
    </location>
</feature>
<dbReference type="GO" id="GO:0016491">
    <property type="term" value="F:oxidoreductase activity"/>
    <property type="evidence" value="ECO:0007669"/>
    <property type="project" value="UniProtKB-KW"/>
</dbReference>